<reference evidence="5" key="1">
    <citation type="submission" date="2020-07" db="EMBL/GenBank/DDBJ databases">
        <authorList>
            <person name="Lin J."/>
        </authorList>
    </citation>
    <scope>NUCLEOTIDE SEQUENCE</scope>
</reference>
<protein>
    <submittedName>
        <fullName evidence="5">Uncharacterized protein</fullName>
    </submittedName>
</protein>
<evidence type="ECO:0000313" key="5">
    <source>
        <dbReference type="EMBL" id="CAD1823757.1"/>
    </source>
</evidence>
<keyword evidence="2 3" id="KW-0175">Coiled coil</keyword>
<proteinExistence type="inferred from homology"/>
<dbReference type="PANTHER" id="PTHR34224:SF2">
    <property type="entry name" value="INTERACTOR OF CONSTITUTIVE ACTIVE ROPS 4"/>
    <property type="match status" value="1"/>
</dbReference>
<feature type="compositionally biased region" description="Basic residues" evidence="4">
    <location>
        <begin position="128"/>
        <end position="146"/>
    </location>
</feature>
<feature type="region of interest" description="Disordered" evidence="4">
    <location>
        <begin position="313"/>
        <end position="334"/>
    </location>
</feature>
<evidence type="ECO:0000256" key="1">
    <source>
        <dbReference type="ARBA" id="ARBA00009778"/>
    </source>
</evidence>
<feature type="coiled-coil region" evidence="3">
    <location>
        <begin position="179"/>
        <end position="269"/>
    </location>
</feature>
<dbReference type="PANTHER" id="PTHR34224">
    <property type="entry name" value="INTERACTOR OF CONSTITUTIVE ACTIVE ROPS 2, CHLOROPLASTIC-RELATED"/>
    <property type="match status" value="1"/>
</dbReference>
<accession>A0A6V7NYX6</accession>
<name>A0A6V7NYX6_ANACO</name>
<dbReference type="EMBL" id="LR862143">
    <property type="protein sequence ID" value="CAD1823757.1"/>
    <property type="molecule type" value="Genomic_DNA"/>
</dbReference>
<dbReference type="AlphaFoldDB" id="A0A6V7NYX6"/>
<feature type="compositionally biased region" description="Pro residues" evidence="4">
    <location>
        <begin position="111"/>
        <end position="123"/>
    </location>
</feature>
<organism evidence="5">
    <name type="scientific">Ananas comosus var. bracteatus</name>
    <name type="common">red pineapple</name>
    <dbReference type="NCBI Taxonomy" id="296719"/>
    <lineage>
        <taxon>Eukaryota</taxon>
        <taxon>Viridiplantae</taxon>
        <taxon>Streptophyta</taxon>
        <taxon>Embryophyta</taxon>
        <taxon>Tracheophyta</taxon>
        <taxon>Spermatophyta</taxon>
        <taxon>Magnoliopsida</taxon>
        <taxon>Liliopsida</taxon>
        <taxon>Poales</taxon>
        <taxon>Bromeliaceae</taxon>
        <taxon>Bromelioideae</taxon>
        <taxon>Ananas</taxon>
    </lineage>
</organism>
<comment type="similarity">
    <text evidence="1">Belongs to the ICR family.</text>
</comment>
<dbReference type="InterPro" id="IPR029688">
    <property type="entry name" value="ICR"/>
</dbReference>
<evidence type="ECO:0000256" key="2">
    <source>
        <dbReference type="ARBA" id="ARBA00023054"/>
    </source>
</evidence>
<feature type="compositionally biased region" description="Basic and acidic residues" evidence="4">
    <location>
        <begin position="45"/>
        <end position="57"/>
    </location>
</feature>
<evidence type="ECO:0000256" key="3">
    <source>
        <dbReference type="SAM" id="Coils"/>
    </source>
</evidence>
<feature type="region of interest" description="Disordered" evidence="4">
    <location>
        <begin position="84"/>
        <end position="156"/>
    </location>
</feature>
<sequence>MPRSRGSELPQQRASPRAPLHLKTTACSDANGSVHHRPGAASSPKLDDRRSPRSAFHEKKRGTQVADLETKLKKAQEELKKLREQLASAESAKTDAQAALEEAKKRVALQSPPPPPPSAPTPPSLTRTRIRHCNWGPMRRRRSATHRHGDDQEVELGEEAEKMMMIVEKNECAEKKNGDDGYAAEAAELRERVAEKEKEIEAAAAENAELKKAAEAAGARIRRMEEELRDSRERVGRFVEEVEAAEGAKEAAEAEVRRLKVQAEQWRKAAEAAAAMLAAADEGAVGRCGSMDKHLVAGGSGYGWGSPAVAIGEEAEEEGGRRQRRARGSGGGRG</sequence>
<evidence type="ECO:0000256" key="4">
    <source>
        <dbReference type="SAM" id="MobiDB-lite"/>
    </source>
</evidence>
<feature type="region of interest" description="Disordered" evidence="4">
    <location>
        <begin position="1"/>
        <end position="70"/>
    </location>
</feature>
<gene>
    <name evidence="5" type="ORF">CB5_LOCUS6968</name>
</gene>